<name>A0A0F9LTN2_9ZZZZ</name>
<comment type="caution">
    <text evidence="1">The sequence shown here is derived from an EMBL/GenBank/DDBJ whole genome shotgun (WGS) entry which is preliminary data.</text>
</comment>
<reference evidence="1" key="1">
    <citation type="journal article" date="2015" name="Nature">
        <title>Complex archaea that bridge the gap between prokaryotes and eukaryotes.</title>
        <authorList>
            <person name="Spang A."/>
            <person name="Saw J.H."/>
            <person name="Jorgensen S.L."/>
            <person name="Zaremba-Niedzwiedzka K."/>
            <person name="Martijn J."/>
            <person name="Lind A.E."/>
            <person name="van Eijk R."/>
            <person name="Schleper C."/>
            <person name="Guy L."/>
            <person name="Ettema T.J."/>
        </authorList>
    </citation>
    <scope>NUCLEOTIDE SEQUENCE</scope>
</reference>
<accession>A0A0F9LTN2</accession>
<dbReference type="EMBL" id="LAZR01006672">
    <property type="protein sequence ID" value="KKM90436.1"/>
    <property type="molecule type" value="Genomic_DNA"/>
</dbReference>
<dbReference type="AlphaFoldDB" id="A0A0F9LTN2"/>
<proteinExistence type="predicted"/>
<evidence type="ECO:0000313" key="1">
    <source>
        <dbReference type="EMBL" id="KKM90436.1"/>
    </source>
</evidence>
<organism evidence="1">
    <name type="scientific">marine sediment metagenome</name>
    <dbReference type="NCBI Taxonomy" id="412755"/>
    <lineage>
        <taxon>unclassified sequences</taxon>
        <taxon>metagenomes</taxon>
        <taxon>ecological metagenomes</taxon>
    </lineage>
</organism>
<gene>
    <name evidence="1" type="ORF">LCGC14_1238660</name>
</gene>
<protein>
    <submittedName>
        <fullName evidence="1">Uncharacterized protein</fullName>
    </submittedName>
</protein>
<sequence>MKKFSSYEIDTDKIIAVQWIYTEGLAPKDGVIQKIREGKPSSVMIYTEYHTFHLKGDDFKAYKNENTI</sequence>